<dbReference type="GO" id="GO:0008171">
    <property type="term" value="F:O-methyltransferase activity"/>
    <property type="evidence" value="ECO:0007669"/>
    <property type="project" value="InterPro"/>
</dbReference>
<dbReference type="InterPro" id="IPR029063">
    <property type="entry name" value="SAM-dependent_MTases_sf"/>
</dbReference>
<dbReference type="Gramene" id="TVT97728">
    <property type="protein sequence ID" value="TVT97728"/>
    <property type="gene ID" value="EJB05_57015"/>
</dbReference>
<dbReference type="InterPro" id="IPR002935">
    <property type="entry name" value="SAM_O-MeTrfase"/>
</dbReference>
<evidence type="ECO:0000256" key="1">
    <source>
        <dbReference type="ARBA" id="ARBA00022603"/>
    </source>
</evidence>
<comment type="similarity">
    <text evidence="4">Belongs to the class I-like SAM-binding methyltransferase superfamily. Cation-dependent O-methyltransferase family.</text>
</comment>
<dbReference type="OrthoDB" id="10251242at2759"/>
<reference evidence="5 6" key="1">
    <citation type="journal article" date="2019" name="Sci. Rep.">
        <title>A high-quality genome of Eragrostis curvula grass provides insights into Poaceae evolution and supports new strategies to enhance forage quality.</title>
        <authorList>
            <person name="Carballo J."/>
            <person name="Santos B.A.C.M."/>
            <person name="Zappacosta D."/>
            <person name="Garbus I."/>
            <person name="Selva J.P."/>
            <person name="Gallo C.A."/>
            <person name="Diaz A."/>
            <person name="Albertini E."/>
            <person name="Caccamo M."/>
            <person name="Echenique V."/>
        </authorList>
    </citation>
    <scope>NUCLEOTIDE SEQUENCE [LARGE SCALE GENOMIC DNA]</scope>
    <source>
        <strain evidence="6">cv. Victoria</strain>
        <tissue evidence="5">Leaf</tissue>
    </source>
</reference>
<gene>
    <name evidence="5" type="ORF">EJB05_57015</name>
</gene>
<keyword evidence="3" id="KW-0949">S-adenosyl-L-methionine</keyword>
<evidence type="ECO:0000256" key="4">
    <source>
        <dbReference type="ARBA" id="ARBA00023453"/>
    </source>
</evidence>
<dbReference type="AlphaFoldDB" id="A0A5J9SG09"/>
<evidence type="ECO:0000256" key="2">
    <source>
        <dbReference type="ARBA" id="ARBA00022679"/>
    </source>
</evidence>
<sequence length="305" mass="34212">YGLINENVGIKLRTASEHHKHWYRAYCGVTCKSKENKCRPAKTPKETSMARKNSSFARTGFDVPPDVHIQMDVHTTNKTLLKSEALYQYILDTTVLPNEPECMRELRLLTDKHQLRFMASSPDEAQLLGMLVKLTGAKNTIEVGVYTGHSLLATALALPDDGKVIAIDTKREDYDQMGRQFVEKAGVEHKVDFREGTGLDRLEELLADDGNLGRFDMAFVDADKPNYVRYHEQLLRLVCVGGIIVYDNTLWGGAVALPEDAPMTDFDRWISTAIKDLNARLAVDTRIKVCQLAVADGVTICRRVV</sequence>
<feature type="non-terminal residue" evidence="5">
    <location>
        <position position="305"/>
    </location>
</feature>
<dbReference type="Gene3D" id="3.40.50.150">
    <property type="entry name" value="Vaccinia Virus protein VP39"/>
    <property type="match status" value="1"/>
</dbReference>
<proteinExistence type="inferred from homology"/>
<dbReference type="GO" id="GO:0032259">
    <property type="term" value="P:methylation"/>
    <property type="evidence" value="ECO:0007669"/>
    <property type="project" value="UniProtKB-KW"/>
</dbReference>
<protein>
    <recommendedName>
        <fullName evidence="7">Caffeoyl-CoA O-methyltransferase</fullName>
    </recommendedName>
</protein>
<dbReference type="PANTHER" id="PTHR10509:SF66">
    <property type="entry name" value="TRICIN SYNTHASE 1"/>
    <property type="match status" value="1"/>
</dbReference>
<evidence type="ECO:0000313" key="5">
    <source>
        <dbReference type="EMBL" id="TVT97728.1"/>
    </source>
</evidence>
<dbReference type="Proteomes" id="UP000324897">
    <property type="component" value="Unassembled WGS sequence"/>
</dbReference>
<dbReference type="CDD" id="cd02440">
    <property type="entry name" value="AdoMet_MTases"/>
    <property type="match status" value="1"/>
</dbReference>
<dbReference type="PANTHER" id="PTHR10509">
    <property type="entry name" value="O-METHYLTRANSFERASE-RELATED"/>
    <property type="match status" value="1"/>
</dbReference>
<evidence type="ECO:0008006" key="7">
    <source>
        <dbReference type="Google" id="ProtNLM"/>
    </source>
</evidence>
<keyword evidence="1" id="KW-0489">Methyltransferase</keyword>
<name>A0A5J9SG09_9POAL</name>
<evidence type="ECO:0000313" key="6">
    <source>
        <dbReference type="Proteomes" id="UP000324897"/>
    </source>
</evidence>
<evidence type="ECO:0000256" key="3">
    <source>
        <dbReference type="ARBA" id="ARBA00022691"/>
    </source>
</evidence>
<organism evidence="5 6">
    <name type="scientific">Eragrostis curvula</name>
    <name type="common">weeping love grass</name>
    <dbReference type="NCBI Taxonomy" id="38414"/>
    <lineage>
        <taxon>Eukaryota</taxon>
        <taxon>Viridiplantae</taxon>
        <taxon>Streptophyta</taxon>
        <taxon>Embryophyta</taxon>
        <taxon>Tracheophyta</taxon>
        <taxon>Spermatophyta</taxon>
        <taxon>Magnoliopsida</taxon>
        <taxon>Liliopsida</taxon>
        <taxon>Poales</taxon>
        <taxon>Poaceae</taxon>
        <taxon>PACMAD clade</taxon>
        <taxon>Chloridoideae</taxon>
        <taxon>Eragrostideae</taxon>
        <taxon>Eragrostidinae</taxon>
        <taxon>Eragrostis</taxon>
    </lineage>
</organism>
<dbReference type="GO" id="GO:0008757">
    <property type="term" value="F:S-adenosylmethionine-dependent methyltransferase activity"/>
    <property type="evidence" value="ECO:0007669"/>
    <property type="project" value="TreeGrafter"/>
</dbReference>
<keyword evidence="6" id="KW-1185">Reference proteome</keyword>
<feature type="non-terminal residue" evidence="5">
    <location>
        <position position="1"/>
    </location>
</feature>
<comment type="caution">
    <text evidence="5">The sequence shown here is derived from an EMBL/GenBank/DDBJ whole genome shotgun (WGS) entry which is preliminary data.</text>
</comment>
<keyword evidence="2" id="KW-0808">Transferase</keyword>
<dbReference type="InterPro" id="IPR050362">
    <property type="entry name" value="Cation-dep_OMT"/>
</dbReference>
<dbReference type="EMBL" id="RWGY01000953">
    <property type="protein sequence ID" value="TVT97728.1"/>
    <property type="molecule type" value="Genomic_DNA"/>
</dbReference>
<dbReference type="SUPFAM" id="SSF53335">
    <property type="entry name" value="S-adenosyl-L-methionine-dependent methyltransferases"/>
    <property type="match status" value="1"/>
</dbReference>
<accession>A0A5J9SG09</accession>
<dbReference type="PROSITE" id="PS51682">
    <property type="entry name" value="SAM_OMT_I"/>
    <property type="match status" value="1"/>
</dbReference>
<dbReference type="Pfam" id="PF01596">
    <property type="entry name" value="Methyltransf_3"/>
    <property type="match status" value="1"/>
</dbReference>